<dbReference type="Pfam" id="PF04203">
    <property type="entry name" value="Sortase"/>
    <property type="match status" value="1"/>
</dbReference>
<accession>A0A1H7LXZ7</accession>
<dbReference type="GO" id="GO:0016787">
    <property type="term" value="F:hydrolase activity"/>
    <property type="evidence" value="ECO:0007669"/>
    <property type="project" value="UniProtKB-KW"/>
</dbReference>
<feature type="transmembrane region" description="Helical" evidence="3">
    <location>
        <begin position="270"/>
        <end position="286"/>
    </location>
</feature>
<dbReference type="Gene3D" id="2.40.260.10">
    <property type="entry name" value="Sortase"/>
    <property type="match status" value="1"/>
</dbReference>
<keyword evidence="3" id="KW-0812">Transmembrane</keyword>
<feature type="region of interest" description="Disordered" evidence="2">
    <location>
        <begin position="1"/>
        <end position="21"/>
    </location>
</feature>
<dbReference type="OrthoDB" id="5242879at2"/>
<evidence type="ECO:0000313" key="5">
    <source>
        <dbReference type="Proteomes" id="UP000183015"/>
    </source>
</evidence>
<evidence type="ECO:0000313" key="4">
    <source>
        <dbReference type="EMBL" id="SEL03742.1"/>
    </source>
</evidence>
<dbReference type="CDD" id="cd05830">
    <property type="entry name" value="Sortase_E"/>
    <property type="match status" value="1"/>
</dbReference>
<organism evidence="4 5">
    <name type="scientific">Streptacidiphilus jiangxiensis</name>
    <dbReference type="NCBI Taxonomy" id="235985"/>
    <lineage>
        <taxon>Bacteria</taxon>
        <taxon>Bacillati</taxon>
        <taxon>Actinomycetota</taxon>
        <taxon>Actinomycetes</taxon>
        <taxon>Kitasatosporales</taxon>
        <taxon>Streptomycetaceae</taxon>
        <taxon>Streptacidiphilus</taxon>
    </lineage>
</organism>
<dbReference type="AlphaFoldDB" id="A0A1H7LXZ7"/>
<sequence>MSAVVTEPSTAPVAAPAPAQAAPAPRSRLRRAVLGIAYAASLLGTLLLGFGAFLFTLSGFQEEHYQATVHRSFANDLAGAVAPTGSAPDGDPVAVLDIGAIGLRDAVVVEGTTARDLMRGPGHRRDTALPGQSGAAVLFGRRTAFGGPFAHLGALRPGDHIQVTTGQGRFSYVVDGAGTGSRPFHDAATNLLVLATADGSWIPTDTVLVDAHLEGTPVPNPGGRPAVVPADKALVGQPDAVAPLQLWTLALVAAVVLTVLGVFRWRRSATWLALTPVLLALLWAVYENAAALLPNLY</sequence>
<keyword evidence="5" id="KW-1185">Reference proteome</keyword>
<evidence type="ECO:0000256" key="2">
    <source>
        <dbReference type="SAM" id="MobiDB-lite"/>
    </source>
</evidence>
<dbReference type="STRING" id="235985.SAMN05414137_10586"/>
<proteinExistence type="predicted"/>
<keyword evidence="3" id="KW-1133">Transmembrane helix</keyword>
<keyword evidence="3" id="KW-0472">Membrane</keyword>
<feature type="transmembrane region" description="Helical" evidence="3">
    <location>
        <begin position="32"/>
        <end position="55"/>
    </location>
</feature>
<dbReference type="Proteomes" id="UP000183015">
    <property type="component" value="Unassembled WGS sequence"/>
</dbReference>
<dbReference type="SUPFAM" id="SSF63817">
    <property type="entry name" value="Sortase"/>
    <property type="match status" value="1"/>
</dbReference>
<name>A0A1H7LXZ7_STRJI</name>
<dbReference type="InterPro" id="IPR023365">
    <property type="entry name" value="Sortase_dom-sf"/>
</dbReference>
<dbReference type="InterPro" id="IPR042003">
    <property type="entry name" value="Sortase_E"/>
</dbReference>
<dbReference type="RefSeq" id="WP_042455609.1">
    <property type="nucleotide sequence ID" value="NZ_BBPN01000038.1"/>
</dbReference>
<dbReference type="InterPro" id="IPR005754">
    <property type="entry name" value="Sortase"/>
</dbReference>
<dbReference type="EMBL" id="FOAZ01000005">
    <property type="protein sequence ID" value="SEL03742.1"/>
    <property type="molecule type" value="Genomic_DNA"/>
</dbReference>
<dbReference type="eggNOG" id="COG3764">
    <property type="taxonomic scope" value="Bacteria"/>
</dbReference>
<feature type="transmembrane region" description="Helical" evidence="3">
    <location>
        <begin position="244"/>
        <end position="263"/>
    </location>
</feature>
<protein>
    <submittedName>
        <fullName evidence="4">Sortase A</fullName>
    </submittedName>
</protein>
<evidence type="ECO:0000256" key="3">
    <source>
        <dbReference type="SAM" id="Phobius"/>
    </source>
</evidence>
<reference evidence="5" key="1">
    <citation type="submission" date="2016-10" db="EMBL/GenBank/DDBJ databases">
        <authorList>
            <person name="Varghese N."/>
        </authorList>
    </citation>
    <scope>NUCLEOTIDE SEQUENCE [LARGE SCALE GENOMIC DNA]</scope>
    <source>
        <strain evidence="5">DSM 45096 / BCRC 16803 / CGMCC 4.1857 / CIP 109030 / JCM 12277 / KCTC 19219 / NBRC 100920 / 33214</strain>
    </source>
</reference>
<gene>
    <name evidence="4" type="ORF">SAMN05414137_10586</name>
</gene>
<evidence type="ECO:0000256" key="1">
    <source>
        <dbReference type="ARBA" id="ARBA00022801"/>
    </source>
</evidence>
<keyword evidence="1" id="KW-0378">Hydrolase</keyword>